<comment type="caution">
    <text evidence="2">The sequence shown here is derived from an EMBL/GenBank/DDBJ whole genome shotgun (WGS) entry which is preliminary data.</text>
</comment>
<dbReference type="Proteomes" id="UP001515100">
    <property type="component" value="Unassembled WGS sequence"/>
</dbReference>
<reference evidence="2" key="1">
    <citation type="submission" date="2019-09" db="EMBL/GenBank/DDBJ databases">
        <authorList>
            <person name="Li J."/>
        </authorList>
    </citation>
    <scope>NUCLEOTIDE SEQUENCE [LARGE SCALE GENOMIC DNA]</scope>
    <source>
        <strain evidence="2">NRBC 14897</strain>
    </source>
</reference>
<organism evidence="2 3">
    <name type="scientific">Aeromicrobium fastidiosum</name>
    <dbReference type="NCBI Taxonomy" id="52699"/>
    <lineage>
        <taxon>Bacteria</taxon>
        <taxon>Bacillati</taxon>
        <taxon>Actinomycetota</taxon>
        <taxon>Actinomycetes</taxon>
        <taxon>Propionibacteriales</taxon>
        <taxon>Nocardioidaceae</taxon>
        <taxon>Aeromicrobium</taxon>
    </lineage>
</organism>
<evidence type="ECO:0000256" key="1">
    <source>
        <dbReference type="SAM" id="Phobius"/>
    </source>
</evidence>
<evidence type="ECO:0000313" key="2">
    <source>
        <dbReference type="EMBL" id="KAA1378765.1"/>
    </source>
</evidence>
<accession>A0A641AR91</accession>
<keyword evidence="1" id="KW-1133">Transmembrane helix</keyword>
<dbReference type="OrthoDB" id="5083492at2"/>
<feature type="transmembrane region" description="Helical" evidence="1">
    <location>
        <begin position="9"/>
        <end position="29"/>
    </location>
</feature>
<keyword evidence="3" id="KW-1185">Reference proteome</keyword>
<feature type="transmembrane region" description="Helical" evidence="1">
    <location>
        <begin position="49"/>
        <end position="69"/>
    </location>
</feature>
<protein>
    <submittedName>
        <fullName evidence="2">Uncharacterized protein</fullName>
    </submittedName>
</protein>
<keyword evidence="1" id="KW-0812">Transmembrane</keyword>
<gene>
    <name evidence="2" type="ORF">ESP62_010570</name>
</gene>
<dbReference type="AlphaFoldDB" id="A0A641AR91"/>
<dbReference type="EMBL" id="SDPP02000002">
    <property type="protein sequence ID" value="KAA1378765.1"/>
    <property type="molecule type" value="Genomic_DNA"/>
</dbReference>
<name>A0A641AR91_9ACTN</name>
<dbReference type="RefSeq" id="WP_129182034.1">
    <property type="nucleotide sequence ID" value="NZ_JAGIOG010000001.1"/>
</dbReference>
<evidence type="ECO:0000313" key="3">
    <source>
        <dbReference type="Proteomes" id="UP001515100"/>
    </source>
</evidence>
<keyword evidence="1" id="KW-0472">Membrane</keyword>
<sequence length="235" mass="26409">MSALLKKRCTWITAVVTALGFLAGMLLRGPISGEVDWCRDIDYGNLPQWLALVVGAVVAGFTIWGILTARRAYLDDGRARKYAQARLVHAGISQFTVIEPNLERTIVVPRDNFVSRRFIAKTVNQPRYWRDGNTIKWRAASTSRIVVFLFEFANNSEEMISMKNIVLQTEDGVTFGYKQMNLSGALRPRDTAYLVCATDQLLRYQPVATIEFQDSSGQMWRRVGSEPVEPIGDAA</sequence>
<proteinExistence type="predicted"/>